<proteinExistence type="predicted"/>
<organism evidence="1 2">
    <name type="scientific">Palleniella muris</name>
    <dbReference type="NCBI Taxonomy" id="3038145"/>
    <lineage>
        <taxon>Bacteria</taxon>
        <taxon>Pseudomonadati</taxon>
        <taxon>Bacteroidota</taxon>
        <taxon>Bacteroidia</taxon>
        <taxon>Bacteroidales</taxon>
        <taxon>Prevotellaceae</taxon>
        <taxon>Palleniella</taxon>
    </lineage>
</organism>
<gene>
    <name evidence="1" type="ORF">E5358_01395</name>
</gene>
<sequence>MAYNVENLFDTCHDSLKNDTDYLPEGTYKWTRSKYWRKLNAVARGITLSSTEDSKFVLPAIIGLCEVENDSVMHGLTRRSLLRGAGYEYVMTDSPDLRGIDVALMYQPSAFRVDTSYSIRVDTIAGMRPTRDMLYVRGAALCSSDSMLMEFPDGILPLHVFVVHAPSRRGGEPATREYRMTVARRLMHSVDSVRSLEPRSRIIIMGDFNDYTSSASLAYLSEHGFIDVTAGAGTREIGGTYRYKGEWGSLDHILVSDALQPCFRASRIGAHPDLLEPDKKYGGVKPRRFFLGPVSRNGFSDHLPLIADFVF</sequence>
<evidence type="ECO:0000313" key="2">
    <source>
        <dbReference type="Proteomes" id="UP000308886"/>
    </source>
</evidence>
<keyword evidence="2" id="KW-1185">Reference proteome</keyword>
<dbReference type="Proteomes" id="UP000308886">
    <property type="component" value="Unassembled WGS sequence"/>
</dbReference>
<keyword evidence="1" id="KW-0378">Hydrolase</keyword>
<comment type="caution">
    <text evidence="1">The sequence shown here is derived from an EMBL/GenBank/DDBJ whole genome shotgun (WGS) entry which is preliminary data.</text>
</comment>
<name>A0AC61QTF1_9BACT</name>
<dbReference type="EMBL" id="SRZC01000002">
    <property type="protein sequence ID" value="TGX84001.1"/>
    <property type="molecule type" value="Genomic_DNA"/>
</dbReference>
<protein>
    <submittedName>
        <fullName evidence="1">Endonuclease</fullName>
    </submittedName>
</protein>
<reference evidence="1" key="1">
    <citation type="submission" date="2019-04" db="EMBL/GenBank/DDBJ databases">
        <title>Microbes associate with the intestines of laboratory mice.</title>
        <authorList>
            <person name="Navarre W."/>
            <person name="Wong E."/>
            <person name="Huang K."/>
            <person name="Tropini C."/>
            <person name="Ng K."/>
            <person name="Yu B."/>
        </authorList>
    </citation>
    <scope>NUCLEOTIDE SEQUENCE</scope>
    <source>
        <strain evidence="1">NM73_A23</strain>
    </source>
</reference>
<keyword evidence="1" id="KW-0540">Nuclease</keyword>
<keyword evidence="1" id="KW-0255">Endonuclease</keyword>
<accession>A0AC61QTF1</accession>
<evidence type="ECO:0000313" key="1">
    <source>
        <dbReference type="EMBL" id="TGX84001.1"/>
    </source>
</evidence>